<keyword evidence="2" id="KW-0472">Membrane</keyword>
<dbReference type="InterPro" id="IPR036680">
    <property type="entry name" value="SPOR-like_sf"/>
</dbReference>
<dbReference type="Gene3D" id="3.30.70.1070">
    <property type="entry name" value="Sporulation related repeat"/>
    <property type="match status" value="1"/>
</dbReference>
<dbReference type="EMBL" id="BAFK01000001">
    <property type="protein sequence ID" value="GAB57197.1"/>
    <property type="molecule type" value="Genomic_DNA"/>
</dbReference>
<keyword evidence="2" id="KW-1133">Transmembrane helix</keyword>
<dbReference type="SUPFAM" id="SSF52540">
    <property type="entry name" value="P-loop containing nucleoside triphosphate hydrolases"/>
    <property type="match status" value="1"/>
</dbReference>
<dbReference type="RefSeq" id="WP_008217737.1">
    <property type="nucleotide sequence ID" value="NZ_BAFK01000001.1"/>
</dbReference>
<evidence type="ECO:0000313" key="4">
    <source>
        <dbReference type="Proteomes" id="UP000004374"/>
    </source>
</evidence>
<evidence type="ECO:0008006" key="5">
    <source>
        <dbReference type="Google" id="ProtNLM"/>
    </source>
</evidence>
<dbReference type="GO" id="GO:0042834">
    <property type="term" value="F:peptidoglycan binding"/>
    <property type="evidence" value="ECO:0007669"/>
    <property type="project" value="InterPro"/>
</dbReference>
<keyword evidence="4" id="KW-1185">Reference proteome</keyword>
<feature type="region of interest" description="Disordered" evidence="1">
    <location>
        <begin position="234"/>
        <end position="264"/>
    </location>
</feature>
<accession>I1DT19</accession>
<feature type="transmembrane region" description="Helical" evidence="2">
    <location>
        <begin position="208"/>
        <end position="228"/>
    </location>
</feature>
<sequence>MDITLLQQKLAQQTQLLPSQREWLERLLFQLAFNEVQQIEAPGAEGSGKSTLAMATAELFSEQYNVALLDGKVAAAQAGEQLMQQWFSQPLQPHTDLAQQVATALTTSPLLLVVDDAEQLPLTVLQQLAGLPCLLIYFSSEPLAVAPLSLTLNRLSADDAAMLLQHEALNSIELASRLAAADGNLHALLLPARPSSATAAADTPKSRIPLWAIGAGGAAVVLLLLLLWPGEDKAPKRQPVSAKPDITRPDNITATTANNDTVTGRADATTSNVAAGVNDADVGVDNLSDSGSAAPEANALPPQTETADTAALTTEAQEFAIPQPETEPVDEQMPNPPAEVADAAGDTQAAGQADNAVPAYVYQEASLLQMAKSDFAVQLAVLSSDAALTRFTTAYPELAVLSYQRQWQGKMQLVLLLAPFSSSEQAKQQMALLPAALRATGPFVKSVQAIQAEIKARQLSLQAQ</sequence>
<evidence type="ECO:0000313" key="3">
    <source>
        <dbReference type="EMBL" id="GAB57197.1"/>
    </source>
</evidence>
<evidence type="ECO:0000256" key="2">
    <source>
        <dbReference type="SAM" id="Phobius"/>
    </source>
</evidence>
<keyword evidence="2" id="KW-0812">Transmembrane</keyword>
<dbReference type="OrthoDB" id="6189127at2"/>
<feature type="region of interest" description="Disordered" evidence="1">
    <location>
        <begin position="285"/>
        <end position="305"/>
    </location>
</feature>
<organism evidence="3 4">
    <name type="scientific">Rheinheimera nanhaiensis E407-8</name>
    <dbReference type="NCBI Taxonomy" id="562729"/>
    <lineage>
        <taxon>Bacteria</taxon>
        <taxon>Pseudomonadati</taxon>
        <taxon>Pseudomonadota</taxon>
        <taxon>Gammaproteobacteria</taxon>
        <taxon>Chromatiales</taxon>
        <taxon>Chromatiaceae</taxon>
        <taxon>Rheinheimera</taxon>
    </lineage>
</organism>
<feature type="compositionally biased region" description="Low complexity" evidence="1">
    <location>
        <begin position="250"/>
        <end position="263"/>
    </location>
</feature>
<dbReference type="AlphaFoldDB" id="I1DT19"/>
<comment type="caution">
    <text evidence="3">The sequence shown here is derived from an EMBL/GenBank/DDBJ whole genome shotgun (WGS) entry which is preliminary data.</text>
</comment>
<feature type="region of interest" description="Disordered" evidence="1">
    <location>
        <begin position="321"/>
        <end position="349"/>
    </location>
</feature>
<dbReference type="Proteomes" id="UP000004374">
    <property type="component" value="Unassembled WGS sequence"/>
</dbReference>
<gene>
    <name evidence="3" type="ORF">RNAN_0160</name>
</gene>
<evidence type="ECO:0000256" key="1">
    <source>
        <dbReference type="SAM" id="MobiDB-lite"/>
    </source>
</evidence>
<proteinExistence type="predicted"/>
<name>I1DT19_9GAMM</name>
<reference evidence="3 4" key="1">
    <citation type="journal article" date="2012" name="J. Bacteriol.">
        <title>Genome Sequence of the Protease-Producing Bacterium Rheinheimera nanhaiensis E407-8T, Isolated from Deep-Sea Sediment of the South China Sea.</title>
        <authorList>
            <person name="Zhang X.-Y."/>
            <person name="Zhang Y.-J."/>
            <person name="Qin Q.-L."/>
            <person name="Xie B.-B."/>
            <person name="Chen X.-L."/>
            <person name="Zhou B.-C."/>
            <person name="Zhang Y.-Z."/>
        </authorList>
    </citation>
    <scope>NUCLEOTIDE SEQUENCE [LARGE SCALE GENOMIC DNA]</scope>
    <source>
        <strain evidence="3 4">E407-8</strain>
    </source>
</reference>
<protein>
    <recommendedName>
        <fullName evidence="5">SPOR domain-containing protein</fullName>
    </recommendedName>
</protein>
<dbReference type="STRING" id="562729.RNAN_0160"/>
<dbReference type="InterPro" id="IPR027417">
    <property type="entry name" value="P-loop_NTPase"/>
</dbReference>